<evidence type="ECO:0000313" key="3">
    <source>
        <dbReference type="Proteomes" id="UP000063275"/>
    </source>
</evidence>
<keyword evidence="1" id="KW-0732">Signal</keyword>
<accession>A0A0S2ZJS4</accession>
<dbReference type="PROSITE" id="PS51257">
    <property type="entry name" value="PROKAR_LIPOPROTEIN"/>
    <property type="match status" value="1"/>
</dbReference>
<dbReference type="OrthoDB" id="86124at2"/>
<dbReference type="KEGG" id="fhw:RN87_00480"/>
<dbReference type="AlphaFoldDB" id="A0A0S2ZJS4"/>
<proteinExistence type="predicted"/>
<protein>
    <submittedName>
        <fullName evidence="2">Uncharacterized protein</fullName>
    </submittedName>
</protein>
<evidence type="ECO:0000256" key="1">
    <source>
        <dbReference type="SAM" id="SignalP"/>
    </source>
</evidence>
<organism evidence="2">
    <name type="scientific">Fusobacterium hwasookii ChDC F174</name>
    <dbReference type="NCBI Taxonomy" id="1307442"/>
    <lineage>
        <taxon>Bacteria</taxon>
        <taxon>Fusobacteriati</taxon>
        <taxon>Fusobacteriota</taxon>
        <taxon>Fusobacteriia</taxon>
        <taxon>Fusobacteriales</taxon>
        <taxon>Fusobacteriaceae</taxon>
        <taxon>Fusobacterium</taxon>
    </lineage>
</organism>
<dbReference type="EMBL" id="CP013331">
    <property type="protein sequence ID" value="ALQ39076.1"/>
    <property type="molecule type" value="Genomic_DNA"/>
</dbReference>
<gene>
    <name evidence="2" type="ORF">RN87_00480</name>
</gene>
<evidence type="ECO:0000313" key="2">
    <source>
        <dbReference type="EMBL" id="ALQ39076.1"/>
    </source>
</evidence>
<dbReference type="Proteomes" id="UP000063275">
    <property type="component" value="Chromosome"/>
</dbReference>
<feature type="signal peptide" evidence="1">
    <location>
        <begin position="1"/>
        <end position="18"/>
    </location>
</feature>
<dbReference type="RefSeq" id="WP_029493693.1">
    <property type="nucleotide sequence ID" value="NZ_ATKF01000098.1"/>
</dbReference>
<feature type="chain" id="PRO_5006608601" evidence="1">
    <location>
        <begin position="19"/>
        <end position="298"/>
    </location>
</feature>
<name>A0A0S2ZJS4_9FUSO</name>
<sequence length="298" mass="33821">MKKILLALMLTILFVACGGSGKSTFILDNPSDEKITVTIDGKEHSLEAKSNEKVELLAGEHIVENDKYKVTFTVYSDSKGGIINPTGYPYIKERRVYSVKETTQTGNAGEEEFVIDDYIFAGPFSVTYDFIIDRSYGQGARGKGDWDYDLFEPFPETIKMDRDVNIYSKMYNKNEFLEMVQEVAPDLRADYEQNKKVTKTEPTFRKEEDSYDKNMAVAQAMKDENTKKYAIEVIELDKQYAQAKDAKTQDKLLADYKKAWKEYVQASLKVSDADKASMGYISPTNFGKGIIITSVEVK</sequence>
<reference evidence="2 3" key="1">
    <citation type="submission" date="2015-11" db="EMBL/GenBank/DDBJ databases">
        <authorList>
            <person name="Zhang Y."/>
            <person name="Guo Z."/>
        </authorList>
    </citation>
    <scope>NUCLEOTIDE SEQUENCE [LARGE SCALE GENOMIC DNA]</scope>
    <source>
        <strain evidence="2 3">ChDC F174</strain>
    </source>
</reference>